<keyword evidence="4" id="KW-0408">Iron</keyword>
<dbReference type="CDD" id="cd14771">
    <property type="entry name" value="TrHb2_Mt-trHbO-like_O"/>
    <property type="match status" value="1"/>
</dbReference>
<comment type="similarity">
    <text evidence="5">Belongs to the truncated hemoglobin family. Group II subfamily.</text>
</comment>
<evidence type="ECO:0000313" key="6">
    <source>
        <dbReference type="EMBL" id="MYM19589.1"/>
    </source>
</evidence>
<keyword evidence="3" id="KW-0479">Metal-binding</keyword>
<dbReference type="Proteomes" id="UP000469215">
    <property type="component" value="Unassembled WGS sequence"/>
</dbReference>
<dbReference type="AlphaFoldDB" id="A0A6N9H6K5"/>
<evidence type="ECO:0000256" key="3">
    <source>
        <dbReference type="ARBA" id="ARBA00022723"/>
    </source>
</evidence>
<dbReference type="InterPro" id="IPR009050">
    <property type="entry name" value="Globin-like_sf"/>
</dbReference>
<dbReference type="InterPro" id="IPR044203">
    <property type="entry name" value="GlbO/GLB3-like"/>
</dbReference>
<accession>A0A6N9H6K5</accession>
<evidence type="ECO:0000256" key="5">
    <source>
        <dbReference type="ARBA" id="ARBA00034496"/>
    </source>
</evidence>
<dbReference type="GO" id="GO:0020037">
    <property type="term" value="F:heme binding"/>
    <property type="evidence" value="ECO:0007669"/>
    <property type="project" value="InterPro"/>
</dbReference>
<dbReference type="Pfam" id="PF01152">
    <property type="entry name" value="Bac_globin"/>
    <property type="match status" value="1"/>
</dbReference>
<dbReference type="Gene3D" id="1.10.490.10">
    <property type="entry name" value="Globins"/>
    <property type="match status" value="1"/>
</dbReference>
<dbReference type="GO" id="GO:0019825">
    <property type="term" value="F:oxygen binding"/>
    <property type="evidence" value="ECO:0007669"/>
    <property type="project" value="InterPro"/>
</dbReference>
<dbReference type="PANTHER" id="PTHR47366">
    <property type="entry name" value="TWO-ON-TWO HEMOGLOBIN-3"/>
    <property type="match status" value="1"/>
</dbReference>
<name>A0A6N9H6K5_9MICO</name>
<keyword evidence="2" id="KW-0349">Heme</keyword>
<dbReference type="InterPro" id="IPR012292">
    <property type="entry name" value="Globin/Proto"/>
</dbReference>
<sequence length="146" mass="16447">MIDHVSLQRPDSFYAMIGGHATFTKLVDAFYAGVAQDELLIFMYPDGADLTGAKHRLQGFLEQYFGGPGTYSQERGHPRLRMRHLPFPVTPQARDRWLVHMRAALDAIEVPPMYDAMMWDYFERAATAMVNSPEGATEGPGLPESR</sequence>
<dbReference type="GO" id="GO:0005344">
    <property type="term" value="F:oxygen carrier activity"/>
    <property type="evidence" value="ECO:0007669"/>
    <property type="project" value="InterPro"/>
</dbReference>
<keyword evidence="1" id="KW-0813">Transport</keyword>
<dbReference type="EMBL" id="WWEQ01000019">
    <property type="protein sequence ID" value="MYM19589.1"/>
    <property type="molecule type" value="Genomic_DNA"/>
</dbReference>
<protein>
    <submittedName>
        <fullName evidence="6">Globin</fullName>
    </submittedName>
</protein>
<reference evidence="6 7" key="1">
    <citation type="submission" date="2020-01" db="EMBL/GenBank/DDBJ databases">
        <authorList>
            <person name="Deng T."/>
        </authorList>
    </citation>
    <scope>NUCLEOTIDE SEQUENCE [LARGE SCALE GENOMIC DNA]</scope>
    <source>
        <strain evidence="6 7">5221</strain>
    </source>
</reference>
<gene>
    <name evidence="6" type="ORF">GSY69_06290</name>
</gene>
<dbReference type="PANTHER" id="PTHR47366:SF1">
    <property type="entry name" value="TWO-ON-TWO HEMOGLOBIN-3"/>
    <property type="match status" value="1"/>
</dbReference>
<dbReference type="SUPFAM" id="SSF46458">
    <property type="entry name" value="Globin-like"/>
    <property type="match status" value="1"/>
</dbReference>
<proteinExistence type="inferred from homology"/>
<organism evidence="6 7">
    <name type="scientific">Brevibacterium rongguiense</name>
    <dbReference type="NCBI Taxonomy" id="2695267"/>
    <lineage>
        <taxon>Bacteria</taxon>
        <taxon>Bacillati</taxon>
        <taxon>Actinomycetota</taxon>
        <taxon>Actinomycetes</taxon>
        <taxon>Micrococcales</taxon>
        <taxon>Brevibacteriaceae</taxon>
        <taxon>Brevibacterium</taxon>
    </lineage>
</organism>
<evidence type="ECO:0000313" key="7">
    <source>
        <dbReference type="Proteomes" id="UP000469215"/>
    </source>
</evidence>
<evidence type="ECO:0000256" key="1">
    <source>
        <dbReference type="ARBA" id="ARBA00022448"/>
    </source>
</evidence>
<evidence type="ECO:0000256" key="2">
    <source>
        <dbReference type="ARBA" id="ARBA00022617"/>
    </source>
</evidence>
<evidence type="ECO:0000256" key="4">
    <source>
        <dbReference type="ARBA" id="ARBA00023004"/>
    </source>
</evidence>
<dbReference type="GO" id="GO:0046872">
    <property type="term" value="F:metal ion binding"/>
    <property type="evidence" value="ECO:0007669"/>
    <property type="project" value="UniProtKB-KW"/>
</dbReference>
<dbReference type="InterPro" id="IPR001486">
    <property type="entry name" value="Hemoglobin_trunc"/>
</dbReference>
<comment type="caution">
    <text evidence="6">The sequence shown here is derived from an EMBL/GenBank/DDBJ whole genome shotgun (WGS) entry which is preliminary data.</text>
</comment>
<dbReference type="RefSeq" id="WP_160953018.1">
    <property type="nucleotide sequence ID" value="NZ_WWEQ01000019.1"/>
</dbReference>
<keyword evidence="7" id="KW-1185">Reference proteome</keyword>